<dbReference type="PANTHER" id="PTHR37574:SF1">
    <property type="entry name" value="LIPASE B"/>
    <property type="match status" value="1"/>
</dbReference>
<evidence type="ECO:0000313" key="4">
    <source>
        <dbReference type="Proteomes" id="UP000009235"/>
    </source>
</evidence>
<dbReference type="STRING" id="443218.AS9A_1870"/>
<dbReference type="InterPro" id="IPR029058">
    <property type="entry name" value="AB_hydrolase_fold"/>
</dbReference>
<organism evidence="3 4">
    <name type="scientific">Hoyosella subflava (strain DSM 45089 / JCM 17490 / NBRC 109087 / DQS3-9A1)</name>
    <name type="common">Amycolicicoccus subflavus</name>
    <dbReference type="NCBI Taxonomy" id="443218"/>
    <lineage>
        <taxon>Bacteria</taxon>
        <taxon>Bacillati</taxon>
        <taxon>Actinomycetota</taxon>
        <taxon>Actinomycetes</taxon>
        <taxon>Mycobacteriales</taxon>
        <taxon>Hoyosellaceae</taxon>
        <taxon>Hoyosella</taxon>
    </lineage>
</organism>
<evidence type="ECO:0000313" key="3">
    <source>
        <dbReference type="EMBL" id="AEF40319.1"/>
    </source>
</evidence>
<dbReference type="Gene3D" id="3.40.50.1820">
    <property type="entry name" value="alpha/beta hydrolase"/>
    <property type="match status" value="1"/>
</dbReference>
<gene>
    <name evidence="3" type="ordered locus">AS9A_1870</name>
</gene>
<protein>
    <submittedName>
        <fullName evidence="3">Possible lipase</fullName>
    </submittedName>
</protein>
<feature type="region of interest" description="Disordered" evidence="1">
    <location>
        <begin position="24"/>
        <end position="51"/>
    </location>
</feature>
<dbReference type="eggNOG" id="COG1075">
    <property type="taxonomic scope" value="Bacteria"/>
</dbReference>
<accession>F6EMF9</accession>
<dbReference type="Pfam" id="PF02089">
    <property type="entry name" value="Palm_thioest"/>
    <property type="match status" value="1"/>
</dbReference>
<dbReference type="AlphaFoldDB" id="F6EMF9"/>
<proteinExistence type="predicted"/>
<dbReference type="InterPro" id="IPR053228">
    <property type="entry name" value="Stereospecific_Lipase"/>
</dbReference>
<evidence type="ECO:0000256" key="2">
    <source>
        <dbReference type="SAM" id="SignalP"/>
    </source>
</evidence>
<dbReference type="Proteomes" id="UP000009235">
    <property type="component" value="Chromosome"/>
</dbReference>
<evidence type="ECO:0000256" key="1">
    <source>
        <dbReference type="SAM" id="MobiDB-lite"/>
    </source>
</evidence>
<dbReference type="SUPFAM" id="SSF53474">
    <property type="entry name" value="alpha/beta-Hydrolases"/>
    <property type="match status" value="1"/>
</dbReference>
<sequence>MAWASLVLASLLAVLVAQPTGAEVRGPAMPEENGPRQTSATEAKQFDKKNPGYVPAGTNEFDCSPSETAPYPVLLAHGTDATAYADYARLGPFLKDHGYCVFALNYGLGKPGVNFSPATGLDADTYGTTDMRQSAQEVADAVTQIRSATGAEKVHLVGFSQGANVTRYYINKLGGAGHVDAWVGIASPSYGSAAPPTVAQLPGGETLADDFFAPALVQQIEGSEFLRDLNSPTDTVEGVRYTTIGTRHDEVIQPVRNIHLKGAGARNVFIQDVCEIDMSGHFQLPYSPLVSELVLEALDPGYQRSDVCTFVPPGLGLLETIIVNNF</sequence>
<feature type="chain" id="PRO_5003333650" evidence="2">
    <location>
        <begin position="23"/>
        <end position="326"/>
    </location>
</feature>
<dbReference type="EMBL" id="CP002786">
    <property type="protein sequence ID" value="AEF40319.1"/>
    <property type="molecule type" value="Genomic_DNA"/>
</dbReference>
<keyword evidence="4" id="KW-1185">Reference proteome</keyword>
<dbReference type="RefSeq" id="WP_013806668.1">
    <property type="nucleotide sequence ID" value="NC_015564.1"/>
</dbReference>
<dbReference type="PANTHER" id="PTHR37574">
    <property type="entry name" value="LIPASE B"/>
    <property type="match status" value="1"/>
</dbReference>
<keyword evidence="2" id="KW-0732">Signal</keyword>
<dbReference type="OrthoDB" id="8871309at2"/>
<reference evidence="3 4" key="1">
    <citation type="journal article" date="2011" name="J. Bacteriol.">
        <title>Complete genome sequence of Amycolicicoccus subflavus DQS3-9A1T, an actinomycete isolated from crude oil-polluted soil.</title>
        <authorList>
            <person name="Cai M."/>
            <person name="Chen W.M."/>
            <person name="Nie Y."/>
            <person name="Chi C.Q."/>
            <person name="Wang Y.N."/>
            <person name="Tang Y.Q."/>
            <person name="Li G.Y."/>
            <person name="Wu X.L."/>
        </authorList>
    </citation>
    <scope>NUCLEOTIDE SEQUENCE [LARGE SCALE GENOMIC DNA]</scope>
    <source>
        <strain evidence="4">DSM 45089 / DQS3-9A1</strain>
    </source>
</reference>
<dbReference type="HOGENOM" id="CLU_029537_1_1_11"/>
<feature type="signal peptide" evidence="2">
    <location>
        <begin position="1"/>
        <end position="22"/>
    </location>
</feature>
<dbReference type="KEGG" id="asd:AS9A_1870"/>
<name>F6EMF9_HOYSD</name>